<name>A0ABS2HDD9_9VIBR</name>
<keyword evidence="3" id="KW-1185">Reference proteome</keyword>
<protein>
    <submittedName>
        <fullName evidence="2">Glucosaminidase domain-containing protein</fullName>
    </submittedName>
</protein>
<evidence type="ECO:0000313" key="2">
    <source>
        <dbReference type="EMBL" id="MBM7035600.1"/>
    </source>
</evidence>
<dbReference type="PANTHER" id="PTHR40572:SF1">
    <property type="entry name" value="PROTEIN BAX"/>
    <property type="match status" value="1"/>
</dbReference>
<evidence type="ECO:0000313" key="3">
    <source>
        <dbReference type="Proteomes" id="UP000809621"/>
    </source>
</evidence>
<dbReference type="PANTHER" id="PTHR40572">
    <property type="entry name" value="PROTEIN BAX"/>
    <property type="match status" value="1"/>
</dbReference>
<organism evidence="2 3">
    <name type="scientific">Vibrio ulleungensis</name>
    <dbReference type="NCBI Taxonomy" id="2807619"/>
    <lineage>
        <taxon>Bacteria</taxon>
        <taxon>Pseudomonadati</taxon>
        <taxon>Pseudomonadota</taxon>
        <taxon>Gammaproteobacteria</taxon>
        <taxon>Vibrionales</taxon>
        <taxon>Vibrionaceae</taxon>
        <taxon>Vibrio</taxon>
    </lineage>
</organism>
<dbReference type="InterPro" id="IPR053195">
    <property type="entry name" value="Bax-like"/>
</dbReference>
<dbReference type="EMBL" id="JAFEUM010000001">
    <property type="protein sequence ID" value="MBM7035600.1"/>
    <property type="molecule type" value="Genomic_DNA"/>
</dbReference>
<proteinExistence type="predicted"/>
<gene>
    <name evidence="2" type="ORF">JQC93_04195</name>
</gene>
<dbReference type="Pfam" id="PF01832">
    <property type="entry name" value="Glucosaminidase"/>
    <property type="match status" value="1"/>
</dbReference>
<sequence>MMVYPFLSSDTPVTSSQELVTIETEIETEIEAVALAVNNDKPNFAAISEVTEKKQAFIDYLRVSVEVENNRILAERELLDETKIALENKSIITTEQEANLARLGNSYNWPIPSTGIDNAWLEEMLHRVNVIPEALILTQAANESAWGTSRFAVQANNYFGQWCYSKGCGLVPEQRPEGATHEVAKFDTAQQSVNAYFMNINRNAAYAELRNIRAKLMLNRSDLTSTDAALALSQGLQSYSERGQAYIDELQAMIRFNQTFWLT</sequence>
<evidence type="ECO:0000259" key="1">
    <source>
        <dbReference type="Pfam" id="PF01832"/>
    </source>
</evidence>
<dbReference type="InterPro" id="IPR002901">
    <property type="entry name" value="MGlyc_endo_b_GlcNAc-like_dom"/>
</dbReference>
<comment type="caution">
    <text evidence="2">The sequence shown here is derived from an EMBL/GenBank/DDBJ whole genome shotgun (WGS) entry which is preliminary data.</text>
</comment>
<accession>A0ABS2HDD9</accession>
<feature type="domain" description="Mannosyl-glycoprotein endo-beta-N-acetylglucosamidase-like" evidence="1">
    <location>
        <begin position="122"/>
        <end position="255"/>
    </location>
</feature>
<dbReference type="RefSeq" id="WP_205157387.1">
    <property type="nucleotide sequence ID" value="NZ_JAFEUM010000001.1"/>
</dbReference>
<reference evidence="2 3" key="1">
    <citation type="submission" date="2021-02" db="EMBL/GenBank/DDBJ databases">
        <authorList>
            <person name="Park J.-S."/>
        </authorList>
    </citation>
    <scope>NUCLEOTIDE SEQUENCE [LARGE SCALE GENOMIC DNA]</scope>
    <source>
        <strain evidence="2 3">188UL20-2</strain>
    </source>
</reference>
<dbReference type="Proteomes" id="UP000809621">
    <property type="component" value="Unassembled WGS sequence"/>
</dbReference>
<dbReference type="Gene3D" id="1.10.530.10">
    <property type="match status" value="1"/>
</dbReference>